<protein>
    <submittedName>
        <fullName evidence="1">Uncharacterized protein</fullName>
    </submittedName>
</protein>
<gene>
    <name evidence="1" type="ORF">XH94_23835</name>
</gene>
<comment type="caution">
    <text evidence="1">The sequence shown here is derived from an EMBL/GenBank/DDBJ whole genome shotgun (WGS) entry which is preliminary data.</text>
</comment>
<proteinExistence type="predicted"/>
<evidence type="ECO:0000313" key="2">
    <source>
        <dbReference type="Proteomes" id="UP000290565"/>
    </source>
</evidence>
<dbReference type="Proteomes" id="UP000290565">
    <property type="component" value="Unassembled WGS sequence"/>
</dbReference>
<name>A0A4V1L3H1_9BRAD</name>
<dbReference type="EMBL" id="LBJM01000064">
    <property type="protein sequence ID" value="RXH37954.1"/>
    <property type="molecule type" value="Genomic_DNA"/>
</dbReference>
<sequence>MQAILQFLREGRELDALEEFSSGFQTDEKTAKAAIEAIVDASPPVYVSDEYLLISRTEEGYEVSSFLSKDEARDKADDLLSSRKEVVIAVTIARSMSNRFMLDFQ</sequence>
<organism evidence="1 2">
    <name type="scientific">Bradyrhizobium zhanjiangense</name>
    <dbReference type="NCBI Taxonomy" id="1325107"/>
    <lineage>
        <taxon>Bacteria</taxon>
        <taxon>Pseudomonadati</taxon>
        <taxon>Pseudomonadota</taxon>
        <taxon>Alphaproteobacteria</taxon>
        <taxon>Hyphomicrobiales</taxon>
        <taxon>Nitrobacteraceae</taxon>
        <taxon>Bradyrhizobium</taxon>
    </lineage>
</organism>
<accession>A0A4V1L3H1</accession>
<reference evidence="1 2" key="1">
    <citation type="submission" date="2015-04" db="EMBL/GenBank/DDBJ databases">
        <title>Comparative genomics of rhizobia nodulating Arachis hypogaea in China.</title>
        <authorList>
            <person name="Li Y."/>
        </authorList>
    </citation>
    <scope>NUCLEOTIDE SEQUENCE [LARGE SCALE GENOMIC DNA]</scope>
    <source>
        <strain evidence="1 2">CCBAU 51787</strain>
    </source>
</reference>
<evidence type="ECO:0000313" key="1">
    <source>
        <dbReference type="EMBL" id="RXH37954.1"/>
    </source>
</evidence>
<dbReference type="AlphaFoldDB" id="A0A4V1L3H1"/>